<evidence type="ECO:0000313" key="3">
    <source>
        <dbReference type="Proteomes" id="UP001215598"/>
    </source>
</evidence>
<name>A0AAD7JUH5_9AGAR</name>
<dbReference type="AlphaFoldDB" id="A0AAD7JUH5"/>
<feature type="region of interest" description="Disordered" evidence="1">
    <location>
        <begin position="189"/>
        <end position="350"/>
    </location>
</feature>
<dbReference type="EMBL" id="JARKIB010000014">
    <property type="protein sequence ID" value="KAJ7772182.1"/>
    <property type="molecule type" value="Genomic_DNA"/>
</dbReference>
<evidence type="ECO:0000313" key="2">
    <source>
        <dbReference type="EMBL" id="KAJ7772182.1"/>
    </source>
</evidence>
<proteinExistence type="predicted"/>
<protein>
    <submittedName>
        <fullName evidence="2">Uncharacterized protein</fullName>
    </submittedName>
</protein>
<sequence length="367" mass="39266">MQDGGIFTTHGARLEAGQGSSSECTKSPKGDRGTTRLSILITVMLLSLKAITKSPVPQFPGIPNHLLDMDLGYVEEAALFAAMKALKARVTAHCMAAERKKFRTSTTAFLRDVVQHLPETPMEVPGARSVILKNLVGVTTPAGNILPLTPNRPPCQQHVVVTPAQTSVDSLRARQPWALNAVFSPPHLSPAGSSAPTFPAPPPNWGAYHSGNAATPSPVSASRLADTPQSQKRTHGDDWYDSPRALTDPRYTPEVLPSPAGTSPRYTPQGYSFISPSLSPQIPYTSTPEGRHGHPSFTYPGPSFASGPPDTPSPRGSGRKSVGTSYLSNTFRARRSQPQRRTSRASVLQSGPLGLEADEIPRFLEGL</sequence>
<keyword evidence="3" id="KW-1185">Reference proteome</keyword>
<reference evidence="2" key="1">
    <citation type="submission" date="2023-03" db="EMBL/GenBank/DDBJ databases">
        <title>Massive genome expansion in bonnet fungi (Mycena s.s.) driven by repeated elements and novel gene families across ecological guilds.</title>
        <authorList>
            <consortium name="Lawrence Berkeley National Laboratory"/>
            <person name="Harder C.B."/>
            <person name="Miyauchi S."/>
            <person name="Viragh M."/>
            <person name="Kuo A."/>
            <person name="Thoen E."/>
            <person name="Andreopoulos B."/>
            <person name="Lu D."/>
            <person name="Skrede I."/>
            <person name="Drula E."/>
            <person name="Henrissat B."/>
            <person name="Morin E."/>
            <person name="Kohler A."/>
            <person name="Barry K."/>
            <person name="LaButti K."/>
            <person name="Morin E."/>
            <person name="Salamov A."/>
            <person name="Lipzen A."/>
            <person name="Mereny Z."/>
            <person name="Hegedus B."/>
            <person name="Baldrian P."/>
            <person name="Stursova M."/>
            <person name="Weitz H."/>
            <person name="Taylor A."/>
            <person name="Grigoriev I.V."/>
            <person name="Nagy L.G."/>
            <person name="Martin F."/>
            <person name="Kauserud H."/>
        </authorList>
    </citation>
    <scope>NUCLEOTIDE SEQUENCE</scope>
    <source>
        <strain evidence="2">CBHHK182m</strain>
    </source>
</reference>
<gene>
    <name evidence="2" type="ORF">B0H16DRAFT_165128</name>
</gene>
<feature type="compositionally biased region" description="Basic residues" evidence="1">
    <location>
        <begin position="332"/>
        <end position="343"/>
    </location>
</feature>
<evidence type="ECO:0000256" key="1">
    <source>
        <dbReference type="SAM" id="MobiDB-lite"/>
    </source>
</evidence>
<feature type="compositionally biased region" description="Polar residues" evidence="1">
    <location>
        <begin position="260"/>
        <end position="288"/>
    </location>
</feature>
<feature type="compositionally biased region" description="Polar residues" evidence="1">
    <location>
        <begin position="322"/>
        <end position="331"/>
    </location>
</feature>
<accession>A0AAD7JUH5</accession>
<dbReference type="Proteomes" id="UP001215598">
    <property type="component" value="Unassembled WGS sequence"/>
</dbReference>
<organism evidence="2 3">
    <name type="scientific">Mycena metata</name>
    <dbReference type="NCBI Taxonomy" id="1033252"/>
    <lineage>
        <taxon>Eukaryota</taxon>
        <taxon>Fungi</taxon>
        <taxon>Dikarya</taxon>
        <taxon>Basidiomycota</taxon>
        <taxon>Agaricomycotina</taxon>
        <taxon>Agaricomycetes</taxon>
        <taxon>Agaricomycetidae</taxon>
        <taxon>Agaricales</taxon>
        <taxon>Marasmiineae</taxon>
        <taxon>Mycenaceae</taxon>
        <taxon>Mycena</taxon>
    </lineage>
</organism>
<comment type="caution">
    <text evidence="2">The sequence shown here is derived from an EMBL/GenBank/DDBJ whole genome shotgun (WGS) entry which is preliminary data.</text>
</comment>